<organism evidence="2 3">
    <name type="scientific">Streptomyces graminofaciens</name>
    <dbReference type="NCBI Taxonomy" id="68212"/>
    <lineage>
        <taxon>Bacteria</taxon>
        <taxon>Bacillati</taxon>
        <taxon>Actinomycetota</taxon>
        <taxon>Actinomycetes</taxon>
        <taxon>Kitasatosporales</taxon>
        <taxon>Streptomycetaceae</taxon>
        <taxon>Streptomyces</taxon>
    </lineage>
</organism>
<name>A0ABM7FFT7_9ACTN</name>
<feature type="compositionally biased region" description="Basic and acidic residues" evidence="1">
    <location>
        <begin position="65"/>
        <end position="76"/>
    </location>
</feature>
<reference evidence="2 3" key="1">
    <citation type="journal article" date="2010" name="ChemBioChem">
        <title>Cloning and characterization of the biosynthetic gene cluster of 16-membered macrolide antibiotic FD-891: involvement of a dual functional cytochrome P450 monooxygenase catalyzing epoxidation and hydroxylation.</title>
        <authorList>
            <person name="Kudo F."/>
            <person name="Motegi A."/>
            <person name="Mizoue K."/>
            <person name="Eguchi T."/>
        </authorList>
    </citation>
    <scope>NUCLEOTIDE SEQUENCE [LARGE SCALE GENOMIC DNA]</scope>
    <source>
        <strain evidence="2 3">A-8890</strain>
    </source>
</reference>
<dbReference type="EMBL" id="AP018448">
    <property type="protein sequence ID" value="BBC34984.1"/>
    <property type="molecule type" value="Genomic_DNA"/>
</dbReference>
<gene>
    <name evidence="2" type="ORF">SGFS_062780</name>
</gene>
<feature type="region of interest" description="Disordered" evidence="1">
    <location>
        <begin position="44"/>
        <end position="76"/>
    </location>
</feature>
<evidence type="ECO:0000313" key="3">
    <source>
        <dbReference type="Proteomes" id="UP001321542"/>
    </source>
</evidence>
<proteinExistence type="predicted"/>
<evidence type="ECO:0000256" key="1">
    <source>
        <dbReference type="SAM" id="MobiDB-lite"/>
    </source>
</evidence>
<sequence>MEIVVTVVAILALIMLGVLLIHSLNAQHDQRIAGFHYSEALPWVRRRNRRNRPPTGPARSPGSTRDGDGGAEEDSR</sequence>
<evidence type="ECO:0000313" key="2">
    <source>
        <dbReference type="EMBL" id="BBC34984.1"/>
    </source>
</evidence>
<dbReference type="RefSeq" id="WP_286255099.1">
    <property type="nucleotide sequence ID" value="NZ_AP018448.1"/>
</dbReference>
<reference evidence="2 3" key="2">
    <citation type="journal article" date="2023" name="ChemBioChem">
        <title>Acyltransferase Domain Exchange between Two Independent Type I Polyketide Synthases in the Same Producer Strain of Macrolide Antibiotics.</title>
        <authorList>
            <person name="Kudo F."/>
            <person name="Kishikawa K."/>
            <person name="Tsuboi K."/>
            <person name="Kido T."/>
            <person name="Usui T."/>
            <person name="Hashimoto J."/>
            <person name="Shin-Ya K."/>
            <person name="Miyanaga A."/>
            <person name="Eguchi T."/>
        </authorList>
    </citation>
    <scope>NUCLEOTIDE SEQUENCE [LARGE SCALE GENOMIC DNA]</scope>
    <source>
        <strain evidence="2 3">A-8890</strain>
    </source>
</reference>
<dbReference type="Proteomes" id="UP001321542">
    <property type="component" value="Chromosome"/>
</dbReference>
<accession>A0ABM7FFT7</accession>
<protein>
    <recommendedName>
        <fullName evidence="4">Secreted protein</fullName>
    </recommendedName>
</protein>
<evidence type="ECO:0008006" key="4">
    <source>
        <dbReference type="Google" id="ProtNLM"/>
    </source>
</evidence>
<keyword evidence="3" id="KW-1185">Reference proteome</keyword>